<dbReference type="SUPFAM" id="SSF63817">
    <property type="entry name" value="Sortase"/>
    <property type="match status" value="1"/>
</dbReference>
<keyword evidence="1" id="KW-0378">Hydrolase</keyword>
<evidence type="ECO:0000256" key="1">
    <source>
        <dbReference type="ARBA" id="ARBA00022801"/>
    </source>
</evidence>
<accession>A0A6J4II53</accession>
<protein>
    <submittedName>
        <fullName evidence="2">Putative secreted protein</fullName>
    </submittedName>
</protein>
<dbReference type="EMBL" id="CADCTI010000178">
    <property type="protein sequence ID" value="CAA9252743.1"/>
    <property type="molecule type" value="Genomic_DNA"/>
</dbReference>
<dbReference type="InterPro" id="IPR023365">
    <property type="entry name" value="Sortase_dom-sf"/>
</dbReference>
<sequence length="226" mass="23466">MESHPSVRGRGRHRSRGHAELRLSWMPRPTSIAFLFALVLATFSATAPATHVTVRTGAADPHSADGVQQIAVADSDSDLASAAPARLRIPSIGVDSPLALLGVDGSGALVPPTDFARAGWFSGGPVPGDVGPSVVAGHVDSADGPAVFFRLRDLVAGDAIVVERADGTTVGFTVTRADRFAKDAFPSDDVYGPTSTAELRLITCGGEFDRAAGSYRDNVVVFARMG</sequence>
<dbReference type="InterPro" id="IPR005754">
    <property type="entry name" value="Sortase"/>
</dbReference>
<dbReference type="NCBIfam" id="NF033748">
    <property type="entry name" value="class_F_sortase"/>
    <property type="match status" value="1"/>
</dbReference>
<evidence type="ECO:0000313" key="2">
    <source>
        <dbReference type="EMBL" id="CAA9252743.1"/>
    </source>
</evidence>
<organism evidence="2">
    <name type="scientific">uncultured Blastococcus sp</name>
    <dbReference type="NCBI Taxonomy" id="217144"/>
    <lineage>
        <taxon>Bacteria</taxon>
        <taxon>Bacillati</taxon>
        <taxon>Actinomycetota</taxon>
        <taxon>Actinomycetes</taxon>
        <taxon>Geodermatophilales</taxon>
        <taxon>Geodermatophilaceae</taxon>
        <taxon>Blastococcus</taxon>
        <taxon>environmental samples</taxon>
    </lineage>
</organism>
<dbReference type="Pfam" id="PF04203">
    <property type="entry name" value="Sortase"/>
    <property type="match status" value="1"/>
</dbReference>
<dbReference type="CDD" id="cd05829">
    <property type="entry name" value="Sortase_F"/>
    <property type="match status" value="1"/>
</dbReference>
<gene>
    <name evidence="2" type="ORF">AVDCRST_MAG57-2189</name>
</gene>
<dbReference type="Gene3D" id="2.40.260.10">
    <property type="entry name" value="Sortase"/>
    <property type="match status" value="1"/>
</dbReference>
<reference evidence="2" key="1">
    <citation type="submission" date="2020-02" db="EMBL/GenBank/DDBJ databases">
        <authorList>
            <person name="Meier V. D."/>
        </authorList>
    </citation>
    <scope>NUCLEOTIDE SEQUENCE</scope>
    <source>
        <strain evidence="2">AVDCRST_MAG57</strain>
    </source>
</reference>
<dbReference type="InterPro" id="IPR042001">
    <property type="entry name" value="Sortase_F"/>
</dbReference>
<dbReference type="AlphaFoldDB" id="A0A6J4II53"/>
<name>A0A6J4II53_9ACTN</name>
<proteinExistence type="predicted"/>
<dbReference type="GO" id="GO:0016787">
    <property type="term" value="F:hydrolase activity"/>
    <property type="evidence" value="ECO:0007669"/>
    <property type="project" value="UniProtKB-KW"/>
</dbReference>